<name>A0AC11CYY1_SHEEP</name>
<proteinExistence type="predicted"/>
<protein>
    <submittedName>
        <fullName evidence="1">Enamelin</fullName>
    </submittedName>
</protein>
<reference evidence="1" key="3">
    <citation type="submission" date="2025-09" db="UniProtKB">
        <authorList>
            <consortium name="Ensembl"/>
        </authorList>
    </citation>
    <scope>IDENTIFICATION</scope>
</reference>
<reference evidence="1" key="1">
    <citation type="submission" date="2020-11" db="EMBL/GenBank/DDBJ databases">
        <authorList>
            <person name="Davenport K.M."/>
            <person name="Bickhart D.M."/>
            <person name="Smith T.P.L."/>
            <person name="Murdoch B.M."/>
            <person name="Rosen B.D."/>
        </authorList>
    </citation>
    <scope>NUCLEOTIDE SEQUENCE [LARGE SCALE GENOMIC DNA]</scope>
    <source>
        <strain evidence="1">OAR_USU_Benz2616</strain>
    </source>
</reference>
<sequence>FLMQNKHGSRALLLHNSKIKSSFAFQVPSGKMKTLLVFLSLLGYSVAMPLQMHMPRIPGFSSKSEEMMRYGHFNFMNFPHLAHLSPFYGNGIQLPQLFPQYQMPMWPQPPPNKKHPQKPSSPSAPKHQSKTDQAPETPSPNQPQPSDSPPNQHLKQPSPTTAQPQEEETQTPQAFPPFGNGLFPYQQPPWHIPHKIPPGFGRPPGSNEEGGNPFFGYFGFHGFGGRPPYYSEEMFEDFEKPKEEDPPKTETEATDPSVNSTVPEINSTQPNAPSPRAGQGGNDTSPAANNGQGPNTVSNPTVQNNPVVNVSGQGVPRSQTPWRPSQTPWGPSQTNNHENYPHPNIRNFPAGRQWHRQWHPTGTFMGHRRNGPFYRNQQIQRGPRWNSFVLEGKQVIRPGYPIYRRAYASTARSNYPNYAGNPVNFRRKPEGPSKQPAGTIAPLGPKHGTTGHSENIQNPKENPVSQKERTVIPTRDPNGPWRNSQDYGVSKSNYKLPHPEGNILVPNFNSIDQRENSYYPRGDARGTPNSNGQTQSQNLPKGIILEPRRIPYESQINQPEIRQSTHKPVYPEGSPSPARERFPAGRNTWNQQEISPPFKEDPGRKEEHLPHPSHGSRGRIYYPDYNPYDRRENPPYLRSNTWDERNDPHNTMGQPENPHYPMNTPDPKETIPYNKKDPNDPTGDEPFPGQTRWGVEKSNFKTAPTARYEGTSNQPKEYSPYSLDNLPKPREYFPYGEFYPWSPDENFPSYNTAPTIPLLVENRGYYPNNAVGQEENTMFPSWNSWDHMVQVQGQKERRPYFTRTFWGQPTNLPKTPASPPYHKENQPYFSNSPTGLQKNPTWHEGENLNYGMQITRLNSPEGGHLAFPDLIPPHYPGSQKETHLFHLSQGGPCCAGGSTGPKDNPLALQDYTLSFGLAPGENQDTSPLYTEDSHTKHERYTISPTSILPGQRNSSEKRLPGESKNPSPFRDDVSTLRRNTPCSINNQLSQRGIRPLPEASSLQSKNIPCLKSDLGGDGNHVLEQTLEGNQLSERPVDLTPEQLVMDTPDEGPKPEGIPSEVQGNEGKRRQQRPSTILQLPCFDSKLTKYYTSSTGTPSSLGRQGSFDGDPIMPTEIPNSLAESATGAQFQNINLDPLNADDHTPFDPLQIGTNPQDQVQDCLLLQA</sequence>
<reference evidence="1" key="2">
    <citation type="submission" date="2025-08" db="UniProtKB">
        <authorList>
            <consortium name="Ensembl"/>
        </authorList>
    </citation>
    <scope>IDENTIFICATION</scope>
</reference>
<dbReference type="Ensembl" id="ENSOART00020050631.1">
    <property type="protein sequence ID" value="ENSOARP00020037630.1"/>
    <property type="gene ID" value="ENSOARG00020001375.2"/>
</dbReference>
<accession>A0AC11CYY1</accession>
<organism evidence="1">
    <name type="scientific">Ovis aries</name>
    <name type="common">Sheep</name>
    <dbReference type="NCBI Taxonomy" id="9940"/>
    <lineage>
        <taxon>Eukaryota</taxon>
        <taxon>Metazoa</taxon>
        <taxon>Chordata</taxon>
        <taxon>Craniata</taxon>
        <taxon>Vertebrata</taxon>
        <taxon>Euteleostomi</taxon>
        <taxon>Mammalia</taxon>
        <taxon>Eutheria</taxon>
        <taxon>Laurasiatheria</taxon>
        <taxon>Artiodactyla</taxon>
        <taxon>Ruminantia</taxon>
        <taxon>Pecora</taxon>
        <taxon>Bovidae</taxon>
        <taxon>Caprinae</taxon>
        <taxon>Ovis</taxon>
    </lineage>
</organism>
<gene>
    <name evidence="1" type="primary">ENAM</name>
</gene>
<evidence type="ECO:0000313" key="1">
    <source>
        <dbReference type="Ensembl" id="ENSOARP00020037630.1"/>
    </source>
</evidence>